<proteinExistence type="predicted"/>
<geneLocation type="plasmid" evidence="1 2">
    <name>AZOBR_p4</name>
</geneLocation>
<sequence>MPMLRHEISACLIFSISQRAQPIGALGKSLADPNGFEPSASAFGGQRSIQLSYGSIISGGAP</sequence>
<protein>
    <submittedName>
        <fullName evidence="1">Uncharacterized protein</fullName>
    </submittedName>
</protein>
<evidence type="ECO:0000313" key="1">
    <source>
        <dbReference type="EMBL" id="CCD03327.1"/>
    </source>
</evidence>
<dbReference type="KEGG" id="abs:AZOBR_p440040"/>
<dbReference type="EMBL" id="HE577331">
    <property type="protein sequence ID" value="CCD03327.1"/>
    <property type="molecule type" value="Genomic_DNA"/>
</dbReference>
<reference evidence="1 2" key="1">
    <citation type="journal article" date="2011" name="PLoS Genet.">
        <title>Azospirillum genomes reveal transition of bacteria from aquatic to terrestrial environments.</title>
        <authorList>
            <person name="Wisniewski-Dye F."/>
            <person name="Borziak K."/>
            <person name="Khalsa-Moyers G."/>
            <person name="Alexandre G."/>
            <person name="Sukharnikov L.O."/>
            <person name="Wuichet K."/>
            <person name="Hurst G.B."/>
            <person name="McDonald W.H."/>
            <person name="Robertson J.S."/>
            <person name="Barbe V."/>
            <person name="Calteau A."/>
            <person name="Rouy Z."/>
            <person name="Mangenot S."/>
            <person name="Prigent-Combaret C."/>
            <person name="Normand P."/>
            <person name="Boyer M."/>
            <person name="Siguier P."/>
            <person name="Dessaux Y."/>
            <person name="Elmerich C."/>
            <person name="Condemine G."/>
            <person name="Krishnen G."/>
            <person name="Kennedy I."/>
            <person name="Paterson A.H."/>
            <person name="Gonzalez V."/>
            <person name="Mavingui P."/>
            <person name="Zhulin I.B."/>
        </authorList>
    </citation>
    <scope>NUCLEOTIDE SEQUENCE [LARGE SCALE GENOMIC DNA]</scope>
    <source>
        <strain evidence="1 2">Sp245</strain>
    </source>
</reference>
<keyword evidence="1" id="KW-0614">Plasmid</keyword>
<accession>A0A9P1NRQ4</accession>
<keyword evidence="2" id="KW-1185">Reference proteome</keyword>
<gene>
    <name evidence="1" type="ORF">AZOBR_p440040</name>
</gene>
<dbReference type="Proteomes" id="UP000007319">
    <property type="component" value="Plasmid AZOBR_p4"/>
</dbReference>
<evidence type="ECO:0000313" key="2">
    <source>
        <dbReference type="Proteomes" id="UP000007319"/>
    </source>
</evidence>
<organism evidence="1 2">
    <name type="scientific">Azospirillum baldaniorum</name>
    <dbReference type="NCBI Taxonomy" id="1064539"/>
    <lineage>
        <taxon>Bacteria</taxon>
        <taxon>Pseudomonadati</taxon>
        <taxon>Pseudomonadota</taxon>
        <taxon>Alphaproteobacteria</taxon>
        <taxon>Rhodospirillales</taxon>
        <taxon>Azospirillaceae</taxon>
        <taxon>Azospirillum</taxon>
    </lineage>
</organism>
<dbReference type="AlphaFoldDB" id="A0A9P1NRQ4"/>
<name>A0A9P1NRQ4_9PROT</name>